<keyword evidence="5" id="KW-1185">Reference proteome</keyword>
<keyword evidence="1" id="KW-0802">TPR repeat</keyword>
<evidence type="ECO:0008006" key="6">
    <source>
        <dbReference type="Google" id="ProtNLM"/>
    </source>
</evidence>
<keyword evidence="3" id="KW-0472">Membrane</keyword>
<evidence type="ECO:0000256" key="3">
    <source>
        <dbReference type="SAM" id="Phobius"/>
    </source>
</evidence>
<comment type="caution">
    <text evidence="4">The sequence shown here is derived from an EMBL/GenBank/DDBJ whole genome shotgun (WGS) entry which is preliminary data.</text>
</comment>
<accession>A0A9X3F6V9</accession>
<dbReference type="Proteomes" id="UP001150924">
    <property type="component" value="Unassembled WGS sequence"/>
</dbReference>
<keyword evidence="3" id="KW-0812">Transmembrane</keyword>
<dbReference type="AlphaFoldDB" id="A0A9X3F6V9"/>
<dbReference type="SMART" id="SM00028">
    <property type="entry name" value="TPR"/>
    <property type="match status" value="3"/>
</dbReference>
<organism evidence="4 5">
    <name type="scientific">Nannocystis pusilla</name>
    <dbReference type="NCBI Taxonomy" id="889268"/>
    <lineage>
        <taxon>Bacteria</taxon>
        <taxon>Pseudomonadati</taxon>
        <taxon>Myxococcota</taxon>
        <taxon>Polyangia</taxon>
        <taxon>Nannocystales</taxon>
        <taxon>Nannocystaceae</taxon>
        <taxon>Nannocystis</taxon>
    </lineage>
</organism>
<evidence type="ECO:0000256" key="1">
    <source>
        <dbReference type="PROSITE-ProRule" id="PRU00339"/>
    </source>
</evidence>
<feature type="region of interest" description="Disordered" evidence="2">
    <location>
        <begin position="278"/>
        <end position="339"/>
    </location>
</feature>
<dbReference type="InterPro" id="IPR019734">
    <property type="entry name" value="TPR_rpt"/>
</dbReference>
<gene>
    <name evidence="4" type="ORF">OV079_45985</name>
</gene>
<evidence type="ECO:0000256" key="2">
    <source>
        <dbReference type="SAM" id="MobiDB-lite"/>
    </source>
</evidence>
<dbReference type="PROSITE" id="PS50005">
    <property type="entry name" value="TPR"/>
    <property type="match status" value="1"/>
</dbReference>
<keyword evidence="3" id="KW-1133">Transmembrane helix</keyword>
<sequence length="447" mass="48972">MHPALEAVILRCLEKEPTRRYRDMRDVEAALCEAQIAAGLHTAYDDLPLPDVDPDRYERLRKDMPQPGVIRQRRRWLWPAIAGASTLLALLLALALWNLRRLPAPEEQVLVDNLVNEARAAGARAHWVYPPEDEPELTALLKIRALEEQRGGARTLAHGKATELREEFAQTLVRLGDQYWDMDGGKPFARDFYIQAVLFDPGDVRARERSGVTPGFVSDLEDRALSGGFTQAELRNTGVLVALAEQDTAKRDQALLDLVDGEDSTSLVIAASAEKLVRSTQARPKGRRTSDPAPEATGPGSSPAPATASDPEPTPQTPGKPTASSKRDSKQSTALAQDARAALAGGDRKRAETLFHQALASDNRNAVALIGLSDLEFDKGAHQRAADYAEKAIAAAPKTALYHLKLGDAYFKLLRYADARRAYEKAKELGSRDADERLTKLKAKLGK</sequence>
<evidence type="ECO:0000313" key="5">
    <source>
        <dbReference type="Proteomes" id="UP001150924"/>
    </source>
</evidence>
<protein>
    <recommendedName>
        <fullName evidence="6">Tetratricopeptide repeat protein</fullName>
    </recommendedName>
</protein>
<reference evidence="4" key="1">
    <citation type="submission" date="2022-11" db="EMBL/GenBank/DDBJ databases">
        <title>Minimal conservation of predation-associated metabolite biosynthetic gene clusters underscores biosynthetic potential of Myxococcota including descriptions for ten novel species: Archangium lansinium sp. nov., Myxococcus landrumus sp. nov., Nannocystis bai.</title>
        <authorList>
            <person name="Ahearne A."/>
            <person name="Stevens C."/>
            <person name="Phillips K."/>
        </authorList>
    </citation>
    <scope>NUCLEOTIDE SEQUENCE</scope>
    <source>
        <strain evidence="4">Na p29</strain>
    </source>
</reference>
<feature type="repeat" description="TPR" evidence="1">
    <location>
        <begin position="400"/>
        <end position="433"/>
    </location>
</feature>
<name>A0A9X3F6V9_9BACT</name>
<dbReference type="EMBL" id="JAPNKE010000002">
    <property type="protein sequence ID" value="MCY1012768.1"/>
    <property type="molecule type" value="Genomic_DNA"/>
</dbReference>
<dbReference type="SUPFAM" id="SSF48452">
    <property type="entry name" value="TPR-like"/>
    <property type="match status" value="1"/>
</dbReference>
<dbReference type="RefSeq" id="WP_267776291.1">
    <property type="nucleotide sequence ID" value="NZ_JAPNKE010000002.1"/>
</dbReference>
<feature type="transmembrane region" description="Helical" evidence="3">
    <location>
        <begin position="76"/>
        <end position="97"/>
    </location>
</feature>
<dbReference type="InterPro" id="IPR011990">
    <property type="entry name" value="TPR-like_helical_dom_sf"/>
</dbReference>
<evidence type="ECO:0000313" key="4">
    <source>
        <dbReference type="EMBL" id="MCY1012768.1"/>
    </source>
</evidence>
<proteinExistence type="predicted"/>
<dbReference type="Gene3D" id="1.25.40.10">
    <property type="entry name" value="Tetratricopeptide repeat domain"/>
    <property type="match status" value="1"/>
</dbReference>